<dbReference type="SUPFAM" id="SSF109604">
    <property type="entry name" value="HD-domain/PDEase-like"/>
    <property type="match status" value="1"/>
</dbReference>
<dbReference type="RefSeq" id="WP_163731861.1">
    <property type="nucleotide sequence ID" value="NZ_JAAGOA010000001.1"/>
</dbReference>
<comment type="caution">
    <text evidence="1">The sequence shown here is derived from an EMBL/GenBank/DDBJ whole genome shotgun (WGS) entry which is preliminary data.</text>
</comment>
<dbReference type="PANTHER" id="PTHR21174:SF0">
    <property type="entry name" value="HD PHOSPHOHYDROLASE FAMILY PROTEIN-RELATED"/>
    <property type="match status" value="1"/>
</dbReference>
<protein>
    <submittedName>
        <fullName evidence="1">Metal-dependent phosphohydrolase</fullName>
    </submittedName>
</protein>
<dbReference type="GO" id="GO:0016787">
    <property type="term" value="F:hydrolase activity"/>
    <property type="evidence" value="ECO:0007669"/>
    <property type="project" value="UniProtKB-KW"/>
</dbReference>
<dbReference type="EMBL" id="JAAGOA010000001">
    <property type="protein sequence ID" value="NED98949.1"/>
    <property type="molecule type" value="Genomic_DNA"/>
</dbReference>
<dbReference type="AlphaFoldDB" id="A0A6L9S4K0"/>
<dbReference type="InterPro" id="IPR009218">
    <property type="entry name" value="HD_phosphohydro"/>
</dbReference>
<organism evidence="1 2">
    <name type="scientific">Phytoactinopolyspora halotolerans</name>
    <dbReference type="NCBI Taxonomy" id="1981512"/>
    <lineage>
        <taxon>Bacteria</taxon>
        <taxon>Bacillati</taxon>
        <taxon>Actinomycetota</taxon>
        <taxon>Actinomycetes</taxon>
        <taxon>Jiangellales</taxon>
        <taxon>Jiangellaceae</taxon>
        <taxon>Phytoactinopolyspora</taxon>
    </lineage>
</organism>
<dbReference type="Proteomes" id="UP000475214">
    <property type="component" value="Unassembled WGS sequence"/>
</dbReference>
<evidence type="ECO:0000313" key="1">
    <source>
        <dbReference type="EMBL" id="NED98949.1"/>
    </source>
</evidence>
<keyword evidence="1" id="KW-0378">Hydrolase</keyword>
<sequence length="206" mass="22707">MHSWTAVAGPTEAATAVGRDLVSRWSEPHRHYHGLRHLRAVLAAIDMLADEARTPDDVRLAAWFHDAVYDGRPGDDEHASAALAERHLSTLALARPRIDEVVRLVLVTIDHDPAPTDANGAVLCDADLSVLAGTPEEYREYTDAVRRDYSHVADPDFRAGRAAVVDRLLGRDRLFHTAAGHARWEEAARRNLGAELTRLCSPHPPT</sequence>
<name>A0A6L9S4K0_9ACTN</name>
<dbReference type="PANTHER" id="PTHR21174">
    <property type="match status" value="1"/>
</dbReference>
<dbReference type="Gene3D" id="1.10.3210.10">
    <property type="entry name" value="Hypothetical protein af1432"/>
    <property type="match status" value="1"/>
</dbReference>
<proteinExistence type="predicted"/>
<reference evidence="1 2" key="1">
    <citation type="submission" date="2020-02" db="EMBL/GenBank/DDBJ databases">
        <authorList>
            <person name="Li X.-J."/>
            <person name="Han X.-M."/>
        </authorList>
    </citation>
    <scope>NUCLEOTIDE SEQUENCE [LARGE SCALE GENOMIC DNA]</scope>
    <source>
        <strain evidence="1 2">CCTCC AB 2017055</strain>
    </source>
</reference>
<gene>
    <name evidence="1" type="ORF">G1H10_02065</name>
</gene>
<dbReference type="PIRSF" id="PIRSF035170">
    <property type="entry name" value="HD_phosphohydro"/>
    <property type="match status" value="1"/>
</dbReference>
<accession>A0A6L9S4K0</accession>
<keyword evidence="2" id="KW-1185">Reference proteome</keyword>
<evidence type="ECO:0000313" key="2">
    <source>
        <dbReference type="Proteomes" id="UP000475214"/>
    </source>
</evidence>